<evidence type="ECO:0000313" key="4">
    <source>
        <dbReference type="Proteomes" id="UP000630149"/>
    </source>
</evidence>
<feature type="active site" evidence="1">
    <location>
        <position position="105"/>
    </location>
</feature>
<dbReference type="SUPFAM" id="SSF69917">
    <property type="entry name" value="OMPT-like"/>
    <property type="match status" value="1"/>
</dbReference>
<evidence type="ECO:0000256" key="1">
    <source>
        <dbReference type="PIRSR" id="PIRSR001522-1"/>
    </source>
</evidence>
<dbReference type="InterPro" id="IPR000036">
    <property type="entry name" value="Peptidase_A26_omptin"/>
</dbReference>
<feature type="signal peptide" evidence="2">
    <location>
        <begin position="1"/>
        <end position="20"/>
    </location>
</feature>
<keyword evidence="3" id="KW-0378">Hydrolase</keyword>
<dbReference type="GO" id="GO:0009279">
    <property type="term" value="C:cell outer membrane"/>
    <property type="evidence" value="ECO:0007669"/>
    <property type="project" value="InterPro"/>
</dbReference>
<dbReference type="EMBL" id="BMOB01000003">
    <property type="protein sequence ID" value="GGI81901.1"/>
    <property type="molecule type" value="Genomic_DNA"/>
</dbReference>
<dbReference type="Gene3D" id="2.40.128.90">
    <property type="entry name" value="OMPT-like"/>
    <property type="match status" value="1"/>
</dbReference>
<evidence type="ECO:0000256" key="2">
    <source>
        <dbReference type="SAM" id="SignalP"/>
    </source>
</evidence>
<name>A0A917NA29_9GAMM</name>
<comment type="caution">
    <text evidence="3">The sequence shown here is derived from an EMBL/GenBank/DDBJ whole genome shotgun (WGS) entry which is preliminary data.</text>
</comment>
<dbReference type="PIRSF" id="PIRSF001522">
    <property type="entry name" value="Peptidase_A26"/>
    <property type="match status" value="1"/>
</dbReference>
<feature type="active site" evidence="1">
    <location>
        <position position="227"/>
    </location>
</feature>
<gene>
    <name evidence="3" type="primary">pla</name>
    <name evidence="3" type="ORF">GCM10007966_08050</name>
</gene>
<proteinExistence type="predicted"/>
<feature type="chain" id="PRO_5037449431" evidence="2">
    <location>
        <begin position="21"/>
        <end position="313"/>
    </location>
</feature>
<dbReference type="InterPro" id="IPR020080">
    <property type="entry name" value="OM_adhesin/peptidase_omptin"/>
</dbReference>
<accession>A0A917NA29</accession>
<feature type="active site" evidence="1">
    <location>
        <position position="225"/>
    </location>
</feature>
<dbReference type="Pfam" id="PF01278">
    <property type="entry name" value="Omptin"/>
    <property type="match status" value="1"/>
</dbReference>
<feature type="active site" evidence="1">
    <location>
        <position position="103"/>
    </location>
</feature>
<dbReference type="GO" id="GO:0004190">
    <property type="term" value="F:aspartic-type endopeptidase activity"/>
    <property type="evidence" value="ECO:0007669"/>
    <property type="project" value="InterPro"/>
</dbReference>
<dbReference type="InterPro" id="IPR053724">
    <property type="entry name" value="OMP_A26_sf"/>
</dbReference>
<dbReference type="Proteomes" id="UP000630149">
    <property type="component" value="Unassembled WGS sequence"/>
</dbReference>
<keyword evidence="4" id="KW-1185">Reference proteome</keyword>
<keyword evidence="2" id="KW-0732">Signal</keyword>
<evidence type="ECO:0000313" key="3">
    <source>
        <dbReference type="EMBL" id="GGI81901.1"/>
    </source>
</evidence>
<dbReference type="RefSeq" id="WP_131776256.1">
    <property type="nucleotide sequence ID" value="NZ_BMOB01000003.1"/>
</dbReference>
<keyword evidence="3" id="KW-0645">Protease</keyword>
<reference evidence="3" key="2">
    <citation type="submission" date="2020-09" db="EMBL/GenBank/DDBJ databases">
        <authorList>
            <person name="Sun Q."/>
            <person name="Ohkuma M."/>
        </authorList>
    </citation>
    <scope>NUCLEOTIDE SEQUENCE</scope>
    <source>
        <strain evidence="3">JCM 13919</strain>
    </source>
</reference>
<dbReference type="AlphaFoldDB" id="A0A917NA29"/>
<protein>
    <submittedName>
        <fullName evidence="3">Outer membrane protease</fullName>
    </submittedName>
</protein>
<reference evidence="3" key="1">
    <citation type="journal article" date="2014" name="Int. J. Syst. Evol. Microbiol.">
        <title>Complete genome sequence of Corynebacterium casei LMG S-19264T (=DSM 44701T), isolated from a smear-ripened cheese.</title>
        <authorList>
            <consortium name="US DOE Joint Genome Institute (JGI-PGF)"/>
            <person name="Walter F."/>
            <person name="Albersmeier A."/>
            <person name="Kalinowski J."/>
            <person name="Ruckert C."/>
        </authorList>
    </citation>
    <scope>NUCLEOTIDE SEQUENCE</scope>
    <source>
        <strain evidence="3">JCM 13919</strain>
    </source>
</reference>
<sequence length="313" mass="35139">MIKRTLMLYFSFIIPCSLNAALPLDKDGIVKQDKLSINAGIGYLGGESKEYVYEDGRTLSQLNWKIEQAAILLGEINYDLFQNIALNAAGWVTAGMGNAKMDDYDWLNPNQSTWTEWSHHEDTELRYANQIDLNLRGWLMENEHVKLGLMAGYQRNSFSFLARGGCFQYSSGQLIGCFPANEIGIGYQQTFNTGYLGALGHYEINALDVNAAIKYGPYVKSNDVDQHYARSLTFKESGNEASFYSLALDTGYRMNPQAKVYIKGAINYFSHTNANTEMINRISGERDFLTNAAGLKNTNYMLALGIQYKPFAT</sequence>
<dbReference type="OrthoDB" id="2112810at2"/>
<dbReference type="PRINTS" id="PR00482">
    <property type="entry name" value="OMPTIN"/>
</dbReference>
<organism evidence="3 4">
    <name type="scientific">Legionella impletisoli</name>
    <dbReference type="NCBI Taxonomy" id="343510"/>
    <lineage>
        <taxon>Bacteria</taxon>
        <taxon>Pseudomonadati</taxon>
        <taxon>Pseudomonadota</taxon>
        <taxon>Gammaproteobacteria</taxon>
        <taxon>Legionellales</taxon>
        <taxon>Legionellaceae</taxon>
        <taxon>Legionella</taxon>
    </lineage>
</organism>
<dbReference type="GO" id="GO:0006508">
    <property type="term" value="P:proteolysis"/>
    <property type="evidence" value="ECO:0007669"/>
    <property type="project" value="UniProtKB-KW"/>
</dbReference>